<evidence type="ECO:0000256" key="2">
    <source>
        <dbReference type="ARBA" id="ARBA00022574"/>
    </source>
</evidence>
<dbReference type="GO" id="GO:0003729">
    <property type="term" value="F:mRNA binding"/>
    <property type="evidence" value="ECO:0007669"/>
    <property type="project" value="TreeGrafter"/>
</dbReference>
<dbReference type="PANTHER" id="PTHR13227">
    <property type="entry name" value="EUKARYOTIC TRANSLATION INITIATION FACTOR 2A"/>
    <property type="match status" value="1"/>
</dbReference>
<evidence type="ECO:0000256" key="1">
    <source>
        <dbReference type="ARBA" id="ARBA00022540"/>
    </source>
</evidence>
<feature type="non-terminal residue" evidence="5">
    <location>
        <position position="1"/>
    </location>
</feature>
<organism evidence="5 6">
    <name type="scientific">Modicella reniformis</name>
    <dbReference type="NCBI Taxonomy" id="1440133"/>
    <lineage>
        <taxon>Eukaryota</taxon>
        <taxon>Fungi</taxon>
        <taxon>Fungi incertae sedis</taxon>
        <taxon>Mucoromycota</taxon>
        <taxon>Mortierellomycotina</taxon>
        <taxon>Mortierellomycetes</taxon>
        <taxon>Mortierellales</taxon>
        <taxon>Mortierellaceae</taxon>
        <taxon>Modicella</taxon>
    </lineage>
</organism>
<evidence type="ECO:0000313" key="6">
    <source>
        <dbReference type="Proteomes" id="UP000749646"/>
    </source>
</evidence>
<gene>
    <name evidence="5" type="ORF">BGZ65_011114</name>
</gene>
<evidence type="ECO:0000256" key="4">
    <source>
        <dbReference type="ARBA" id="ARBA00022917"/>
    </source>
</evidence>
<comment type="caution">
    <text evidence="5">The sequence shown here is derived from an EMBL/GenBank/DDBJ whole genome shotgun (WGS) entry which is preliminary data.</text>
</comment>
<sequence>MDAKTLEVVQDLAITDVMEIDFSPKGTFLSTWQRQVKTEDGSHKNMVIYEVKTGESLTSFSQKSQNN</sequence>
<dbReference type="InterPro" id="IPR011387">
    <property type="entry name" value="TIF2A"/>
</dbReference>
<dbReference type="PANTHER" id="PTHR13227:SF0">
    <property type="entry name" value="EUKARYOTIC TRANSLATION INITIATION FACTOR 2A"/>
    <property type="match status" value="1"/>
</dbReference>
<keyword evidence="6" id="KW-1185">Reference proteome</keyword>
<dbReference type="GO" id="GO:0022627">
    <property type="term" value="C:cytosolic small ribosomal subunit"/>
    <property type="evidence" value="ECO:0007669"/>
    <property type="project" value="TreeGrafter"/>
</dbReference>
<dbReference type="EMBL" id="JAAAHW010009545">
    <property type="protein sequence ID" value="KAF9939236.1"/>
    <property type="molecule type" value="Genomic_DNA"/>
</dbReference>
<name>A0A9P6LTI5_9FUNG</name>
<dbReference type="GO" id="GO:0043022">
    <property type="term" value="F:ribosome binding"/>
    <property type="evidence" value="ECO:0007669"/>
    <property type="project" value="TreeGrafter"/>
</dbReference>
<evidence type="ECO:0000313" key="5">
    <source>
        <dbReference type="EMBL" id="KAF9939236.1"/>
    </source>
</evidence>
<protein>
    <submittedName>
        <fullName evidence="5">Uncharacterized protein</fullName>
    </submittedName>
</protein>
<dbReference type="Proteomes" id="UP000749646">
    <property type="component" value="Unassembled WGS sequence"/>
</dbReference>
<evidence type="ECO:0000256" key="3">
    <source>
        <dbReference type="ARBA" id="ARBA00022737"/>
    </source>
</evidence>
<keyword evidence="2" id="KW-0853">WD repeat</keyword>
<keyword evidence="1" id="KW-0396">Initiation factor</keyword>
<dbReference type="GO" id="GO:0000049">
    <property type="term" value="F:tRNA binding"/>
    <property type="evidence" value="ECO:0007669"/>
    <property type="project" value="TreeGrafter"/>
</dbReference>
<dbReference type="GO" id="GO:0003743">
    <property type="term" value="F:translation initiation factor activity"/>
    <property type="evidence" value="ECO:0007669"/>
    <property type="project" value="UniProtKB-KW"/>
</dbReference>
<dbReference type="AlphaFoldDB" id="A0A9P6LTI5"/>
<keyword evidence="4" id="KW-0648">Protein biosynthesis</keyword>
<dbReference type="OrthoDB" id="2194683at2759"/>
<accession>A0A9P6LTI5</accession>
<keyword evidence="3" id="KW-0677">Repeat</keyword>
<proteinExistence type="predicted"/>
<reference evidence="5" key="1">
    <citation type="journal article" date="2020" name="Fungal Divers.">
        <title>Resolving the Mortierellaceae phylogeny through synthesis of multi-gene phylogenetics and phylogenomics.</title>
        <authorList>
            <person name="Vandepol N."/>
            <person name="Liber J."/>
            <person name="Desiro A."/>
            <person name="Na H."/>
            <person name="Kennedy M."/>
            <person name="Barry K."/>
            <person name="Grigoriev I.V."/>
            <person name="Miller A.N."/>
            <person name="O'Donnell K."/>
            <person name="Stajich J.E."/>
            <person name="Bonito G."/>
        </authorList>
    </citation>
    <scope>NUCLEOTIDE SEQUENCE</scope>
    <source>
        <strain evidence="5">MES-2147</strain>
    </source>
</reference>